<accession>A0ABP1R9J2</accession>
<feature type="compositionally biased region" description="Basic and acidic residues" evidence="9">
    <location>
        <begin position="189"/>
        <end position="208"/>
    </location>
</feature>
<feature type="compositionally biased region" description="Polar residues" evidence="9">
    <location>
        <begin position="401"/>
        <end position="410"/>
    </location>
</feature>
<dbReference type="SUPFAM" id="SSF57667">
    <property type="entry name" value="beta-beta-alpha zinc fingers"/>
    <property type="match status" value="2"/>
</dbReference>
<feature type="domain" description="C2H2-type" evidence="10">
    <location>
        <begin position="739"/>
        <end position="767"/>
    </location>
</feature>
<feature type="compositionally biased region" description="Polar residues" evidence="9">
    <location>
        <begin position="29"/>
        <end position="48"/>
    </location>
</feature>
<evidence type="ECO:0000256" key="5">
    <source>
        <dbReference type="ARBA" id="ARBA00022833"/>
    </source>
</evidence>
<feature type="region of interest" description="Disordered" evidence="9">
    <location>
        <begin position="558"/>
        <end position="627"/>
    </location>
</feature>
<feature type="domain" description="C2H2-type" evidence="10">
    <location>
        <begin position="445"/>
        <end position="473"/>
    </location>
</feature>
<feature type="compositionally biased region" description="Basic and acidic residues" evidence="9">
    <location>
        <begin position="470"/>
        <end position="482"/>
    </location>
</feature>
<name>A0ABP1R9J2_9HEXA</name>
<sequence length="2018" mass="223147">MEDNEFSSSSNKEDREPKKIALKVPSLFIKTTPNTGSDSGSSKQNDGSASKKVSRPMPASARKKLEESKKEEEKADEKTNDSSSVTSNGSGSSSQKNTTSRAMPASARRKLEEEKSSESVEPVTSVTPVTNKEVKKPMPASMKRKLEEAAKTENKEGSSGSDISSASKDTSTQNQKTVSKPMPASARRKHEETTAEEKTIVRDDDDRSNTSGKGGRVSSIGSTTSSTTKASRPMPASARRKIEMEKEFSEVTENSPQTDENVPRIDTAKKSTSRPGPASAKRKAEESNSGGLKNAGDSSPNVNTSDNVIKEADGNTTTASKRPMPASARRKLEETDTSKDSNEIKSTAVDSVDTAKPANKITISLDGIKFPKFSKPMPASAKRKVEDQEATTNKDRDDLNTSEQFETTINEGHKSDGADERQETGRTRRSGQSVKMLTSLITEKFPCQFCGQEFYKLGSKNSHEKKMHIEKKEKDHDAEKARKPSSSKSSKQKGRKYPDNKCPKCNIVIKNRKKLVRHVYNCGKPLAFSCEYCDKKFPARGKLATHLNTHIKAISVEETSQDFPRRSSKSDYGSPVPSHMSVASNGGSSKSSKESVVEKTKPIPESVRAKLDLKDTPSRSGYDSSNRNSFKRKIADVLSNLESHNLSITTKNNESDEEAEQEPPLKKTILSDGPESIKGRPMPASVRKKLERRTTPKESVSPSKIKKSSETKEIFNKTGQSSSGHGKNASYDTSDLDPCECEVCHRMFSAVHNRIRHERSVHSISEPRSKTTPTTPTSTIPTPTSATPVVDSTEESDNPVPDLDPELMKQHGADFDLNSVPVTGRCPICQKFENRLRGHLKTSHKIGTYNAPAVKSSPVNAPTTTRLTAPKSYKIYKTTAKKAMQKLTTGTSASSSKPVVSLEKVTVKGTSSLHQKISTTKTEPGTEQSVSTNRCSCCDETFEFQGDFNKHMEMRHPNRKRVITCKICRHMFSHEEDFIIHIRFKHKDVVSGNEQTPDTHSKSKPPKDEPQQRTKSHSSTQQSGRSTRTSALTRGHTVDHPQQSPKSTPSKYEIEYAVKDCTVGISFKDREVAEKGNSAHKTENSTTTVTEHLDRSERSKRRSTLRARTPSPEPEVMDTTYGSDNYDDDMEVDPDPIADIAITSTFSQRPPSPKKNALGLDEMPCSTCTEVFYSYEALRKHELYFHNVKTSKMCPICGVYPTKLSRHLLAHENKTVRCCCAPCHLSFQNFSELLKHNLSKHPGPDGGALCAANKNKPRSVTNDSSTSTPSEIVQENKTVSISCKICSSSFITMRQAKQHVWRVHPERTEDVEVYLENSCDNEKESSNNLSRIESNTKSDDTVVTIDSDDENSRNQSKRPARPVPASVRAKLKDAMERDAENKPKPSRPMPASARAKLEKSNDDSKPQSNRPMPASARSKLQSQKSVDEDKAEITPLPSRPMPASARARLQDSFEVDSSESERSGAVSKPKRPMPVSVKAKLQKSMEFVANEEGNKEKPKPSRPMPASVRAKMNRENTSEQEKEDSDSQSGSTLSKSMSALAGHSKHRGPMPASVRAKLMGNNSAIKTDHDRVDENDSAPDDLDDDRDDIPSDVEQDNNEQRSFIEGAVGEVTSQEEIHDDDDDEYIPEPSPHSIPTFSIADEIAEHDRAVRMAMGDEVPKGPECKVCNKKFDLIDSVLRHIRRVHREYGSEQVEDLIEYGYASAGHSLRTRKPNVRYNYNEDDEEEEEEQVIPYNKKRSQGLNTSVSNNSVIPENCAFACKFCRKRCTSIANVKRHIGQSHRHISAEARNNGVLFLEMENANNGESAWSGDASKDDGVPLFSCTYCSYRSTDEDEYVRHHKTHTGESPYVCQYCSARFPRSQKLEAHVQREHSGAEILNSEEPEICMEDMVTVAQISVSTSSRIQIDSPQTVSLDRRFSHESNGHSNEKRTPAGPKSTKAVTKEVDPMLAATSADDDEDSGPSSSPSKDKDNEESAQTSKDPVGYTYQADLSSLFPSLREAPSGLDALDDIDGGMSLD</sequence>
<dbReference type="InterPro" id="IPR036236">
    <property type="entry name" value="Znf_C2H2_sf"/>
</dbReference>
<feature type="compositionally biased region" description="Basic and acidic residues" evidence="9">
    <location>
        <begin position="383"/>
        <end position="399"/>
    </location>
</feature>
<dbReference type="Pfam" id="PF00096">
    <property type="entry name" value="zf-C2H2"/>
    <property type="match status" value="1"/>
</dbReference>
<feature type="compositionally biased region" description="Polar residues" evidence="9">
    <location>
        <begin position="618"/>
        <end position="627"/>
    </location>
</feature>
<dbReference type="InterPro" id="IPR050331">
    <property type="entry name" value="Zinc_finger"/>
</dbReference>
<evidence type="ECO:0000259" key="10">
    <source>
        <dbReference type="PROSITE" id="PS50157"/>
    </source>
</evidence>
<keyword evidence="12" id="KW-1185">Reference proteome</keyword>
<feature type="compositionally biased region" description="Basic and acidic residues" evidence="9">
    <location>
        <begin position="330"/>
        <end position="343"/>
    </location>
</feature>
<keyword evidence="4 8" id="KW-0863">Zinc-finger</keyword>
<feature type="compositionally biased region" description="Polar residues" evidence="9">
    <location>
        <begin position="251"/>
        <end position="260"/>
    </location>
</feature>
<dbReference type="InterPro" id="IPR013087">
    <property type="entry name" value="Znf_C2H2_type"/>
</dbReference>
<feature type="compositionally biased region" description="Basic and acidic residues" evidence="9">
    <location>
        <begin position="759"/>
        <end position="769"/>
    </location>
</feature>
<feature type="compositionally biased region" description="Low complexity" evidence="9">
    <location>
        <begin position="581"/>
        <end position="590"/>
    </location>
</feature>
<keyword evidence="6" id="KW-0238">DNA-binding</keyword>
<evidence type="ECO:0000256" key="7">
    <source>
        <dbReference type="ARBA" id="ARBA00023242"/>
    </source>
</evidence>
<feature type="compositionally biased region" description="Basic and acidic residues" evidence="9">
    <location>
        <begin position="1370"/>
        <end position="1383"/>
    </location>
</feature>
<feature type="compositionally biased region" description="Polar residues" evidence="9">
    <location>
        <begin position="717"/>
        <end position="732"/>
    </location>
</feature>
<feature type="domain" description="C2H2-type" evidence="10">
    <location>
        <begin position="1849"/>
        <end position="1877"/>
    </location>
</feature>
<feature type="compositionally biased region" description="Basic and acidic residues" evidence="9">
    <location>
        <begin position="411"/>
        <end position="426"/>
    </location>
</feature>
<gene>
    <name evidence="11" type="ORF">ODALV1_LOCUS20061</name>
</gene>
<feature type="region of interest" description="Disordered" evidence="9">
    <location>
        <begin position="1073"/>
        <end position="1127"/>
    </location>
</feature>
<dbReference type="Gene3D" id="3.30.160.60">
    <property type="entry name" value="Classic Zinc Finger"/>
    <property type="match status" value="4"/>
</dbReference>
<evidence type="ECO:0000313" key="11">
    <source>
        <dbReference type="EMBL" id="CAL8123033.1"/>
    </source>
</evidence>
<feature type="compositionally biased region" description="Polar residues" evidence="9">
    <location>
        <begin position="1"/>
        <end position="10"/>
    </location>
</feature>
<feature type="region of interest" description="Disordered" evidence="9">
    <location>
        <begin position="989"/>
        <end position="1051"/>
    </location>
</feature>
<proteinExistence type="predicted"/>
<feature type="compositionally biased region" description="Acidic residues" evidence="9">
    <location>
        <begin position="1617"/>
        <end position="1626"/>
    </location>
</feature>
<dbReference type="PROSITE" id="PS00028">
    <property type="entry name" value="ZINC_FINGER_C2H2_1"/>
    <property type="match status" value="11"/>
</dbReference>
<comment type="subcellular location">
    <subcellularLocation>
        <location evidence="1">Nucleus</location>
    </subcellularLocation>
</comment>
<feature type="region of interest" description="Disordered" evidence="9">
    <location>
        <begin position="1"/>
        <end position="433"/>
    </location>
</feature>
<feature type="compositionally biased region" description="Low complexity" evidence="9">
    <location>
        <begin position="770"/>
        <end position="788"/>
    </location>
</feature>
<feature type="region of interest" description="Disordered" evidence="9">
    <location>
        <begin position="462"/>
        <end position="498"/>
    </location>
</feature>
<dbReference type="SMART" id="SM00355">
    <property type="entry name" value="ZnF_C2H2"/>
    <property type="match status" value="15"/>
</dbReference>
<feature type="compositionally biased region" description="Basic and acidic residues" evidence="9">
    <location>
        <begin position="591"/>
        <end position="617"/>
    </location>
</feature>
<keyword evidence="7" id="KW-0539">Nucleus</keyword>
<dbReference type="EMBL" id="CAXLJM020000068">
    <property type="protein sequence ID" value="CAL8123033.1"/>
    <property type="molecule type" value="Genomic_DNA"/>
</dbReference>
<keyword evidence="5" id="KW-0862">Zinc</keyword>
<feature type="compositionally biased region" description="Low complexity" evidence="9">
    <location>
        <begin position="218"/>
        <end position="231"/>
    </location>
</feature>
<feature type="compositionally biased region" description="Polar residues" evidence="9">
    <location>
        <begin position="1258"/>
        <end position="1272"/>
    </location>
</feature>
<dbReference type="Proteomes" id="UP001642540">
    <property type="component" value="Unassembled WGS sequence"/>
</dbReference>
<feature type="domain" description="C2H2-type" evidence="10">
    <location>
        <begin position="1662"/>
        <end position="1685"/>
    </location>
</feature>
<feature type="compositionally biased region" description="Basic and acidic residues" evidence="9">
    <location>
        <begin position="997"/>
        <end position="1012"/>
    </location>
</feature>
<evidence type="ECO:0000256" key="9">
    <source>
        <dbReference type="SAM" id="MobiDB-lite"/>
    </source>
</evidence>
<feature type="region of interest" description="Disordered" evidence="9">
    <location>
        <begin position="1245"/>
        <end position="1272"/>
    </location>
</feature>
<feature type="compositionally biased region" description="Basic and acidic residues" evidence="9">
    <location>
        <begin position="144"/>
        <end position="156"/>
    </location>
</feature>
<feature type="compositionally biased region" description="Low complexity" evidence="9">
    <location>
        <begin position="1017"/>
        <end position="1030"/>
    </location>
</feature>
<keyword evidence="3" id="KW-0677">Repeat</keyword>
<feature type="compositionally biased region" description="Basic and acidic residues" evidence="9">
    <location>
        <begin position="109"/>
        <end position="118"/>
    </location>
</feature>
<evidence type="ECO:0000256" key="8">
    <source>
        <dbReference type="PROSITE-ProRule" id="PRU00042"/>
    </source>
</evidence>
<feature type="domain" description="C2H2-type" evidence="10">
    <location>
        <begin position="1821"/>
        <end position="1848"/>
    </location>
</feature>
<dbReference type="PANTHER" id="PTHR16515">
    <property type="entry name" value="PR DOMAIN ZINC FINGER PROTEIN"/>
    <property type="match status" value="1"/>
</dbReference>
<keyword evidence="2" id="KW-0479">Metal-binding</keyword>
<feature type="compositionally biased region" description="Polar residues" evidence="9">
    <location>
        <begin position="1900"/>
        <end position="1913"/>
    </location>
</feature>
<evidence type="ECO:0000256" key="4">
    <source>
        <dbReference type="ARBA" id="ARBA00022771"/>
    </source>
</evidence>
<evidence type="ECO:0000313" key="12">
    <source>
        <dbReference type="Proteomes" id="UP001642540"/>
    </source>
</evidence>
<evidence type="ECO:0000256" key="1">
    <source>
        <dbReference type="ARBA" id="ARBA00004123"/>
    </source>
</evidence>
<feature type="compositionally biased region" description="Basic and acidic residues" evidence="9">
    <location>
        <begin position="1395"/>
        <end position="1405"/>
    </location>
</feature>
<feature type="compositionally biased region" description="Low complexity" evidence="9">
    <location>
        <begin position="157"/>
        <end position="172"/>
    </location>
</feature>
<organism evidence="11 12">
    <name type="scientific">Orchesella dallaii</name>
    <dbReference type="NCBI Taxonomy" id="48710"/>
    <lineage>
        <taxon>Eukaryota</taxon>
        <taxon>Metazoa</taxon>
        <taxon>Ecdysozoa</taxon>
        <taxon>Arthropoda</taxon>
        <taxon>Hexapoda</taxon>
        <taxon>Collembola</taxon>
        <taxon>Entomobryomorpha</taxon>
        <taxon>Entomobryoidea</taxon>
        <taxon>Orchesellidae</taxon>
        <taxon>Orchesellinae</taxon>
        <taxon>Orchesella</taxon>
    </lineage>
</organism>
<evidence type="ECO:0000256" key="3">
    <source>
        <dbReference type="ARBA" id="ARBA00022737"/>
    </source>
</evidence>
<evidence type="ECO:0000256" key="6">
    <source>
        <dbReference type="ARBA" id="ARBA00023125"/>
    </source>
</evidence>
<comment type="caution">
    <text evidence="11">The sequence shown here is derived from an EMBL/GenBank/DDBJ whole genome shotgun (WGS) entry which is preliminary data.</text>
</comment>
<reference evidence="11 12" key="1">
    <citation type="submission" date="2024-08" db="EMBL/GenBank/DDBJ databases">
        <authorList>
            <person name="Cucini C."/>
            <person name="Frati F."/>
        </authorList>
    </citation>
    <scope>NUCLEOTIDE SEQUENCE [LARGE SCALE GENOMIC DNA]</scope>
</reference>
<dbReference type="PROSITE" id="PS50157">
    <property type="entry name" value="ZINC_FINGER_C2H2_2"/>
    <property type="match status" value="7"/>
</dbReference>
<feature type="compositionally biased region" description="Low complexity" evidence="9">
    <location>
        <begin position="119"/>
        <end position="130"/>
    </location>
</feature>
<feature type="region of interest" description="Disordered" evidence="9">
    <location>
        <begin position="1999"/>
        <end position="2018"/>
    </location>
</feature>
<feature type="domain" description="C2H2-type" evidence="10">
    <location>
        <begin position="933"/>
        <end position="961"/>
    </location>
</feature>
<protein>
    <recommendedName>
        <fullName evidence="10">C2H2-type domain-containing protein</fullName>
    </recommendedName>
</protein>
<feature type="region of interest" description="Disordered" evidence="9">
    <location>
        <begin position="910"/>
        <end position="930"/>
    </location>
</feature>
<evidence type="ECO:0000256" key="2">
    <source>
        <dbReference type="ARBA" id="ARBA00022723"/>
    </source>
</evidence>
<feature type="region of interest" description="Disordered" evidence="9">
    <location>
        <begin position="646"/>
        <end position="732"/>
    </location>
</feature>
<dbReference type="PANTHER" id="PTHR16515:SF49">
    <property type="entry name" value="GASTRULA ZINC FINGER PROTEIN XLCGF49.1-LIKE-RELATED"/>
    <property type="match status" value="1"/>
</dbReference>
<feature type="compositionally biased region" description="Basic and acidic residues" evidence="9">
    <location>
        <begin position="1914"/>
        <end position="1931"/>
    </location>
</feature>
<feature type="compositionally biased region" description="Low complexity" evidence="9">
    <location>
        <begin position="81"/>
        <end position="100"/>
    </location>
</feature>
<feature type="region of interest" description="Disordered" evidence="9">
    <location>
        <begin position="1318"/>
        <end position="1635"/>
    </location>
</feature>
<feature type="compositionally biased region" description="Polar residues" evidence="9">
    <location>
        <begin position="1040"/>
        <end position="1050"/>
    </location>
</feature>
<feature type="domain" description="C2H2-type" evidence="10">
    <location>
        <begin position="528"/>
        <end position="550"/>
    </location>
</feature>
<feature type="compositionally biased region" description="Basic and acidic residues" evidence="9">
    <location>
        <begin position="63"/>
        <end position="80"/>
    </location>
</feature>
<feature type="compositionally biased region" description="Basic and acidic residues" evidence="9">
    <location>
        <begin position="240"/>
        <end position="249"/>
    </location>
</feature>
<feature type="region of interest" description="Disordered" evidence="9">
    <location>
        <begin position="1900"/>
        <end position="1987"/>
    </location>
</feature>
<feature type="region of interest" description="Disordered" evidence="9">
    <location>
        <begin position="759"/>
        <end position="804"/>
    </location>
</feature>
<feature type="compositionally biased region" description="Acidic residues" evidence="9">
    <location>
        <begin position="1575"/>
        <end position="1597"/>
    </location>
</feature>
<feature type="compositionally biased region" description="Polar residues" evidence="9">
    <location>
        <begin position="287"/>
        <end position="307"/>
    </location>
</feature>